<dbReference type="AlphaFoldDB" id="A0A454Y5T8"/>
<name>A0A454Y5T8_PRIPA</name>
<accession>A0A454Y5T8</accession>
<evidence type="ECO:0000313" key="1">
    <source>
        <dbReference type="EnsemblMetazoa" id="PPA46317.1"/>
    </source>
</evidence>
<accession>A0A8R1ZBG6</accession>
<reference evidence="1" key="2">
    <citation type="submission" date="2022-06" db="UniProtKB">
        <authorList>
            <consortium name="EnsemblMetazoa"/>
        </authorList>
    </citation>
    <scope>IDENTIFICATION</scope>
    <source>
        <strain evidence="1">PS312</strain>
    </source>
</reference>
<dbReference type="EnsemblMetazoa" id="PPA46317.1">
    <property type="protein sequence ID" value="PPA46317.1"/>
    <property type="gene ID" value="WBGene00284686"/>
</dbReference>
<gene>
    <name evidence="1" type="primary">WBGene00284686</name>
</gene>
<reference evidence="2" key="1">
    <citation type="journal article" date="2008" name="Nat. Genet.">
        <title>The Pristionchus pacificus genome provides a unique perspective on nematode lifestyle and parasitism.</title>
        <authorList>
            <person name="Dieterich C."/>
            <person name="Clifton S.W."/>
            <person name="Schuster L.N."/>
            <person name="Chinwalla A."/>
            <person name="Delehaunty K."/>
            <person name="Dinkelacker I."/>
            <person name="Fulton L."/>
            <person name="Fulton R."/>
            <person name="Godfrey J."/>
            <person name="Minx P."/>
            <person name="Mitreva M."/>
            <person name="Roeseler W."/>
            <person name="Tian H."/>
            <person name="Witte H."/>
            <person name="Yang S.P."/>
            <person name="Wilson R.K."/>
            <person name="Sommer R.J."/>
        </authorList>
    </citation>
    <scope>NUCLEOTIDE SEQUENCE [LARGE SCALE GENOMIC DNA]</scope>
    <source>
        <strain evidence="2">PS312</strain>
    </source>
</reference>
<protein>
    <submittedName>
        <fullName evidence="1">Uncharacterized protein</fullName>
    </submittedName>
</protein>
<keyword evidence="2" id="KW-1185">Reference proteome</keyword>
<sequence length="117" mass="13393">MEPAAFHSLVLVGGNTVLIEIYFNKLHLTLEKYKPVEDLDKSRENFFFRFSGKNPDQAMVNIMKISESIHQNPSDVIMKGRCSSLNDNAHAEAGMSNSNFFGNLKWNRIRLLTFKNN</sequence>
<evidence type="ECO:0000313" key="2">
    <source>
        <dbReference type="Proteomes" id="UP000005239"/>
    </source>
</evidence>
<organism evidence="1 2">
    <name type="scientific">Pristionchus pacificus</name>
    <name type="common">Parasitic nematode worm</name>
    <dbReference type="NCBI Taxonomy" id="54126"/>
    <lineage>
        <taxon>Eukaryota</taxon>
        <taxon>Metazoa</taxon>
        <taxon>Ecdysozoa</taxon>
        <taxon>Nematoda</taxon>
        <taxon>Chromadorea</taxon>
        <taxon>Rhabditida</taxon>
        <taxon>Rhabditina</taxon>
        <taxon>Diplogasteromorpha</taxon>
        <taxon>Diplogasteroidea</taxon>
        <taxon>Neodiplogasteridae</taxon>
        <taxon>Pristionchus</taxon>
    </lineage>
</organism>
<proteinExistence type="predicted"/>
<dbReference type="Proteomes" id="UP000005239">
    <property type="component" value="Unassembled WGS sequence"/>
</dbReference>